<evidence type="ECO:0000259" key="1">
    <source>
        <dbReference type="Pfam" id="PF23621"/>
    </source>
</evidence>
<keyword evidence="3" id="KW-1185">Reference proteome</keyword>
<dbReference type="InterPro" id="IPR053344">
    <property type="entry name" value="cAMP-inducible_BP74-like"/>
</dbReference>
<feature type="domain" description="BP74 N-terminal" evidence="1">
    <location>
        <begin position="2"/>
        <end position="111"/>
    </location>
</feature>
<evidence type="ECO:0000313" key="3">
    <source>
        <dbReference type="Proteomes" id="UP000001095"/>
    </source>
</evidence>
<name>K8PB38_9BRAD</name>
<sequence>MTYFRCYQQSIHRTFVIQLETEALIKEARGFVSGKLAAKSVMGRIVKATRFYNAPWSWHLDPLTIEFFETTTEVCDASILDVEAHLADVGDSFLPKNIWCPWQSRVIEEVRFSFFGLKTIA</sequence>
<dbReference type="InterPro" id="IPR056422">
    <property type="entry name" value="BP74_N"/>
</dbReference>
<comment type="caution">
    <text evidence="2">The sequence shown here is derived from an EMBL/GenBank/DDBJ whole genome shotgun (WGS) entry which is preliminary data.</text>
</comment>
<gene>
    <name evidence="2" type="ORF">HMPREF9696_01215</name>
</gene>
<dbReference type="Proteomes" id="UP000001095">
    <property type="component" value="Unassembled WGS sequence"/>
</dbReference>
<dbReference type="EMBL" id="AGWY01000006">
    <property type="protein sequence ID" value="EKS38746.1"/>
    <property type="molecule type" value="Genomic_DNA"/>
</dbReference>
<dbReference type="AlphaFoldDB" id="K8PB38"/>
<dbReference type="OrthoDB" id="1495671at2"/>
<evidence type="ECO:0000313" key="2">
    <source>
        <dbReference type="EMBL" id="EKS38746.1"/>
    </source>
</evidence>
<dbReference type="PATRIC" id="fig|883079.3.peg.1233"/>
<dbReference type="HOGENOM" id="CLU_142708_0_0_5"/>
<proteinExistence type="predicted"/>
<accession>K8PB38</accession>
<dbReference type="Pfam" id="PF23621">
    <property type="entry name" value="BP74_N"/>
    <property type="match status" value="1"/>
</dbReference>
<dbReference type="RefSeq" id="WP_002712081.1">
    <property type="nucleotide sequence ID" value="NZ_KB375281.1"/>
</dbReference>
<dbReference type="PANTHER" id="PTHR35883">
    <property type="entry name" value="CYCLIC AMP-INDUCIBLE PROTEIN BP74-RELATED"/>
    <property type="match status" value="1"/>
</dbReference>
<protein>
    <recommendedName>
        <fullName evidence="1">BP74 N-terminal domain-containing protein</fullName>
    </recommendedName>
</protein>
<dbReference type="PANTHER" id="PTHR35883:SF1">
    <property type="entry name" value="CALMODULIN-BINDING PROTEIN CAM-BP15-RELATED"/>
    <property type="match status" value="1"/>
</dbReference>
<organism evidence="2 3">
    <name type="scientific">Afipia clevelandensis ATCC 49720</name>
    <dbReference type="NCBI Taxonomy" id="883079"/>
    <lineage>
        <taxon>Bacteria</taxon>
        <taxon>Pseudomonadati</taxon>
        <taxon>Pseudomonadota</taxon>
        <taxon>Alphaproteobacteria</taxon>
        <taxon>Hyphomicrobiales</taxon>
        <taxon>Nitrobacteraceae</taxon>
        <taxon>Afipia</taxon>
    </lineage>
</organism>
<reference evidence="2 3" key="1">
    <citation type="submission" date="2012-04" db="EMBL/GenBank/DDBJ databases">
        <title>The Genome Sequence of Afipia clevelandensis ATCC 49720.</title>
        <authorList>
            <consortium name="The Broad Institute Genome Sequencing Platform"/>
            <person name="Earl A."/>
            <person name="Ward D."/>
            <person name="Feldgarden M."/>
            <person name="Gevers D."/>
            <person name="Huys G."/>
            <person name="Walker B."/>
            <person name="Young S.K."/>
            <person name="Zeng Q."/>
            <person name="Gargeya S."/>
            <person name="Fitzgerald M."/>
            <person name="Haas B."/>
            <person name="Abouelleil A."/>
            <person name="Alvarado L."/>
            <person name="Arachchi H.M."/>
            <person name="Berlin A."/>
            <person name="Chapman S.B."/>
            <person name="Goldberg J."/>
            <person name="Griggs A."/>
            <person name="Gujja S."/>
            <person name="Hansen M."/>
            <person name="Howarth C."/>
            <person name="Imamovic A."/>
            <person name="Larimer J."/>
            <person name="McCowen C."/>
            <person name="Montmayeur A."/>
            <person name="Murphy C."/>
            <person name="Neiman D."/>
            <person name="Pearson M."/>
            <person name="Priest M."/>
            <person name="Roberts A."/>
            <person name="Saif S."/>
            <person name="Shea T."/>
            <person name="Sisk P."/>
            <person name="Sykes S."/>
            <person name="Wortman J."/>
            <person name="Nusbaum C."/>
            <person name="Birren B."/>
        </authorList>
    </citation>
    <scope>NUCLEOTIDE SEQUENCE [LARGE SCALE GENOMIC DNA]</scope>
    <source>
        <strain evidence="2 3">ATCC 49720</strain>
    </source>
</reference>